<sequence>MLNNNEITMKNLKKLNRQHLKSMNGGDVNNCFENCPAGPYGPGQPRSCADYHALPECCKGRVLVSFECFDPHL</sequence>
<evidence type="ECO:0008006" key="5">
    <source>
        <dbReference type="Google" id="ProtNLM"/>
    </source>
</evidence>
<dbReference type="EMBL" id="PCPH01000001">
    <property type="protein sequence ID" value="PRB92492.1"/>
    <property type="molecule type" value="Genomic_DNA"/>
</dbReference>
<protein>
    <recommendedName>
        <fullName evidence="5">Bacteriocin-type signal sequence-containing protein</fullName>
    </recommendedName>
</protein>
<proteinExistence type="predicted"/>
<dbReference type="InterPro" id="IPR058074">
    <property type="entry name" value="Bacteriocin-like"/>
</dbReference>
<name>A0A2S9D1V0_CHRCI</name>
<organism evidence="1 4">
    <name type="scientific">Chryseobacterium culicis</name>
    <dbReference type="NCBI Taxonomy" id="680127"/>
    <lineage>
        <taxon>Bacteria</taxon>
        <taxon>Pseudomonadati</taxon>
        <taxon>Bacteroidota</taxon>
        <taxon>Flavobacteriia</taxon>
        <taxon>Flavobacteriales</taxon>
        <taxon>Weeksellaceae</taxon>
        <taxon>Chryseobacterium group</taxon>
        <taxon>Chryseobacterium</taxon>
    </lineage>
</organism>
<evidence type="ECO:0000313" key="3">
    <source>
        <dbReference type="Proteomes" id="UP000238325"/>
    </source>
</evidence>
<dbReference type="Proteomes" id="UP000238325">
    <property type="component" value="Unassembled WGS sequence"/>
</dbReference>
<dbReference type="Proteomes" id="UP000238534">
    <property type="component" value="Unassembled WGS sequence"/>
</dbReference>
<dbReference type="EMBL" id="PCPP01000001">
    <property type="protein sequence ID" value="PRB86739.1"/>
    <property type="molecule type" value="Genomic_DNA"/>
</dbReference>
<evidence type="ECO:0000313" key="1">
    <source>
        <dbReference type="EMBL" id="PRB86739.1"/>
    </source>
</evidence>
<accession>A0A2S9D1V0</accession>
<dbReference type="NCBIfam" id="NF047798">
    <property type="entry name" value="leader_Chryseo"/>
    <property type="match status" value="1"/>
</dbReference>
<evidence type="ECO:0000313" key="2">
    <source>
        <dbReference type="EMBL" id="PRB92492.1"/>
    </source>
</evidence>
<keyword evidence="3" id="KW-1185">Reference proteome</keyword>
<dbReference type="AlphaFoldDB" id="A0A2S9D1V0"/>
<comment type="caution">
    <text evidence="1">The sequence shown here is derived from an EMBL/GenBank/DDBJ whole genome shotgun (WGS) entry which is preliminary data.</text>
</comment>
<evidence type="ECO:0000313" key="4">
    <source>
        <dbReference type="Proteomes" id="UP000238534"/>
    </source>
</evidence>
<reference evidence="3 4" key="1">
    <citation type="submission" date="2017-09" db="EMBL/GenBank/DDBJ databases">
        <title>Genomic, metabolic, and phenotypic characteristics of bacterial isolates from the natural microbiome of the model nematode Caenorhabditis elegans.</title>
        <authorList>
            <person name="Zimmermann J."/>
            <person name="Obeng N."/>
            <person name="Yang W."/>
            <person name="Obeng O."/>
            <person name="Kissoyan K."/>
            <person name="Pees B."/>
            <person name="Dirksen P."/>
            <person name="Hoppner M."/>
            <person name="Franke A."/>
            <person name="Rosenstiel P."/>
            <person name="Leippe M."/>
            <person name="Dierking K."/>
            <person name="Kaleta C."/>
            <person name="Schulenburg H."/>
        </authorList>
    </citation>
    <scope>NUCLEOTIDE SEQUENCE [LARGE SCALE GENOMIC DNA]</scope>
    <source>
        <strain evidence="1 4">MYb25</strain>
        <strain evidence="2 3">MYb44</strain>
    </source>
</reference>
<gene>
    <name evidence="1" type="ORF">CQ022_10945</name>
    <name evidence="2" type="ORF">CQ033_04615</name>
</gene>